<keyword evidence="2" id="KW-1185">Reference proteome</keyword>
<dbReference type="InterPro" id="IPR032710">
    <property type="entry name" value="NTF2-like_dom_sf"/>
</dbReference>
<dbReference type="InterPro" id="IPR052704">
    <property type="entry name" value="ECF_Sigma-70_Domain"/>
</dbReference>
<sequence>MRPPHHKRVHEFRTAAESGDATRLGSLLDPGVAVVVDDGDQDHPTIRVVRGVRDAITLLLHGMAEKPGLVIDERPVNAQAGLMLNRGDETIAAMTIDFTHGLISLVWIRLRPVKLRHGNEV</sequence>
<evidence type="ECO:0000313" key="2">
    <source>
        <dbReference type="Proteomes" id="UP001500506"/>
    </source>
</evidence>
<organism evidence="1 2">
    <name type="scientific">Agromyces humatus</name>
    <dbReference type="NCBI Taxonomy" id="279573"/>
    <lineage>
        <taxon>Bacteria</taxon>
        <taxon>Bacillati</taxon>
        <taxon>Actinomycetota</taxon>
        <taxon>Actinomycetes</taxon>
        <taxon>Micrococcales</taxon>
        <taxon>Microbacteriaceae</taxon>
        <taxon>Agromyces</taxon>
    </lineage>
</organism>
<gene>
    <name evidence="1" type="ORF">GCM10009747_31840</name>
</gene>
<dbReference type="SUPFAM" id="SSF54427">
    <property type="entry name" value="NTF2-like"/>
    <property type="match status" value="1"/>
</dbReference>
<proteinExistence type="predicted"/>
<dbReference type="EMBL" id="BAAANH010000007">
    <property type="protein sequence ID" value="GAA1768550.1"/>
    <property type="molecule type" value="Genomic_DNA"/>
</dbReference>
<comment type="caution">
    <text evidence="1">The sequence shown here is derived from an EMBL/GenBank/DDBJ whole genome shotgun (WGS) entry which is preliminary data.</text>
</comment>
<evidence type="ECO:0000313" key="1">
    <source>
        <dbReference type="EMBL" id="GAA1768550.1"/>
    </source>
</evidence>
<evidence type="ECO:0008006" key="3">
    <source>
        <dbReference type="Google" id="ProtNLM"/>
    </source>
</evidence>
<reference evidence="2" key="1">
    <citation type="journal article" date="2019" name="Int. J. Syst. Evol. Microbiol.">
        <title>The Global Catalogue of Microorganisms (GCM) 10K type strain sequencing project: providing services to taxonomists for standard genome sequencing and annotation.</title>
        <authorList>
            <consortium name="The Broad Institute Genomics Platform"/>
            <consortium name="The Broad Institute Genome Sequencing Center for Infectious Disease"/>
            <person name="Wu L."/>
            <person name="Ma J."/>
        </authorList>
    </citation>
    <scope>NUCLEOTIDE SEQUENCE [LARGE SCALE GENOMIC DNA]</scope>
    <source>
        <strain evidence="2">JCM 14319</strain>
    </source>
</reference>
<dbReference type="PANTHER" id="PTHR30173">
    <property type="entry name" value="SIGMA 19 FACTOR"/>
    <property type="match status" value="1"/>
</dbReference>
<protein>
    <recommendedName>
        <fullName evidence="3">RNA polymerase subunit sigma-24</fullName>
    </recommendedName>
</protein>
<name>A0ABP4X657_9MICO</name>
<dbReference type="PANTHER" id="PTHR30173:SF43">
    <property type="entry name" value="ECF RNA POLYMERASE SIGMA FACTOR SIGI-RELATED"/>
    <property type="match status" value="1"/>
</dbReference>
<accession>A0ABP4X657</accession>
<dbReference type="Proteomes" id="UP001500506">
    <property type="component" value="Unassembled WGS sequence"/>
</dbReference>